<evidence type="ECO:0000256" key="3">
    <source>
        <dbReference type="ARBA" id="ARBA00022448"/>
    </source>
</evidence>
<keyword evidence="5 7" id="KW-0472">Membrane</keyword>
<gene>
    <name evidence="9" type="ORF">CINC_LOCUS11219</name>
</gene>
<evidence type="ECO:0000256" key="7">
    <source>
        <dbReference type="SAM" id="Phobius"/>
    </source>
</evidence>
<evidence type="ECO:0000256" key="1">
    <source>
        <dbReference type="ARBA" id="ARBA00004308"/>
    </source>
</evidence>
<evidence type="ECO:0000259" key="8">
    <source>
        <dbReference type="SMART" id="SM01117"/>
    </source>
</evidence>
<dbReference type="Proteomes" id="UP001154114">
    <property type="component" value="Chromosome 5"/>
</dbReference>
<dbReference type="PANTHER" id="PTHR10281">
    <property type="entry name" value="MEMBRANE-ASSOCIATED PROGESTERONE RECEPTOR COMPONENT-RELATED"/>
    <property type="match status" value="1"/>
</dbReference>
<feature type="transmembrane region" description="Helical" evidence="7">
    <location>
        <begin position="6"/>
        <end position="26"/>
    </location>
</feature>
<comment type="similarity">
    <text evidence="6">Belongs to the cytochrome b5 family. MAPR subfamily.</text>
</comment>
<keyword evidence="3" id="KW-0813">Transport</keyword>
<comment type="subcellular location">
    <subcellularLocation>
        <location evidence="1">Endomembrane system</location>
    </subcellularLocation>
</comment>
<sequence length="260" mass="29833">MVGLKVIFINNKLFISIALVIISVIYRDKLRLYFESFVNRLNTTDRPGIFTNSKLAEYDGETQKRLYLAVLGSVFDVTEEVFSLKSNLKYEYNLGKDGSRALVTGNFKDESDEKDHVIDLSCNDLYTLVHWRNTYKKKYIEVGILIGRFYDYNGHETAYAKEFNNKLKQCEQEKESSRKEKEKYPPCNISWSADEGTRVWCTTTSGGVKRSWAGVPRLLYTPGVENPRCACINVQEQDAQGLFKEYANCPKSATECIVNN</sequence>
<name>A0A9N8PZ30_CHRIL</name>
<dbReference type="Gene3D" id="3.10.120.10">
    <property type="entry name" value="Cytochrome b5-like heme/steroid binding domain"/>
    <property type="match status" value="1"/>
</dbReference>
<dbReference type="OrthoDB" id="10257697at2759"/>
<organism evidence="9 10">
    <name type="scientific">Chrysodeixis includens</name>
    <name type="common">Soybean looper</name>
    <name type="synonym">Pseudoplusia includens</name>
    <dbReference type="NCBI Taxonomy" id="689277"/>
    <lineage>
        <taxon>Eukaryota</taxon>
        <taxon>Metazoa</taxon>
        <taxon>Ecdysozoa</taxon>
        <taxon>Arthropoda</taxon>
        <taxon>Hexapoda</taxon>
        <taxon>Insecta</taxon>
        <taxon>Pterygota</taxon>
        <taxon>Neoptera</taxon>
        <taxon>Endopterygota</taxon>
        <taxon>Lepidoptera</taxon>
        <taxon>Glossata</taxon>
        <taxon>Ditrysia</taxon>
        <taxon>Noctuoidea</taxon>
        <taxon>Noctuidae</taxon>
        <taxon>Plusiinae</taxon>
        <taxon>Chrysodeixis</taxon>
    </lineage>
</organism>
<keyword evidence="7" id="KW-1133">Transmembrane helix</keyword>
<dbReference type="SUPFAM" id="SSF55856">
    <property type="entry name" value="Cytochrome b5-like heme/steroid binding domain"/>
    <property type="match status" value="1"/>
</dbReference>
<dbReference type="AlphaFoldDB" id="A0A9N8PZ30"/>
<dbReference type="SMART" id="SM01117">
    <property type="entry name" value="Cyt-b5"/>
    <property type="match status" value="1"/>
</dbReference>
<evidence type="ECO:0000313" key="10">
    <source>
        <dbReference type="Proteomes" id="UP001154114"/>
    </source>
</evidence>
<evidence type="ECO:0000256" key="2">
    <source>
        <dbReference type="ARBA" id="ARBA00006972"/>
    </source>
</evidence>
<dbReference type="PROSITE" id="PS00989">
    <property type="entry name" value="CLAT_ADAPTOR_S"/>
    <property type="match status" value="1"/>
</dbReference>
<keyword evidence="10" id="KW-1185">Reference proteome</keyword>
<keyword evidence="4" id="KW-0653">Protein transport</keyword>
<keyword evidence="7" id="KW-0812">Transmembrane</keyword>
<evidence type="ECO:0000256" key="5">
    <source>
        <dbReference type="ARBA" id="ARBA00023136"/>
    </source>
</evidence>
<accession>A0A9N8PZ30</accession>
<dbReference type="GO" id="GO:0030117">
    <property type="term" value="C:membrane coat"/>
    <property type="evidence" value="ECO:0007669"/>
    <property type="project" value="InterPro"/>
</dbReference>
<dbReference type="EMBL" id="LR824008">
    <property type="protein sequence ID" value="CAD0196931.1"/>
    <property type="molecule type" value="Genomic_DNA"/>
</dbReference>
<dbReference type="InterPro" id="IPR050577">
    <property type="entry name" value="MAPR/NEUFC/NENF-like"/>
</dbReference>
<reference evidence="9" key="1">
    <citation type="submission" date="2021-12" db="EMBL/GenBank/DDBJ databases">
        <authorList>
            <person name="King R."/>
        </authorList>
    </citation>
    <scope>NUCLEOTIDE SEQUENCE</scope>
</reference>
<protein>
    <recommendedName>
        <fullName evidence="8">Cytochrome b5 heme-binding domain-containing protein</fullName>
    </recommendedName>
</protein>
<dbReference type="InterPro" id="IPR036400">
    <property type="entry name" value="Cyt_B5-like_heme/steroid_sf"/>
</dbReference>
<dbReference type="GO" id="GO:0006886">
    <property type="term" value="P:intracellular protein transport"/>
    <property type="evidence" value="ECO:0007669"/>
    <property type="project" value="InterPro"/>
</dbReference>
<dbReference type="InterPro" id="IPR001199">
    <property type="entry name" value="Cyt_B5-like_heme/steroid-bd"/>
</dbReference>
<dbReference type="InterPro" id="IPR000804">
    <property type="entry name" value="Clathrin_sm-chain_CS"/>
</dbReference>
<feature type="domain" description="Cytochrome b5 heme-binding" evidence="8">
    <location>
        <begin position="50"/>
        <end position="146"/>
    </location>
</feature>
<dbReference type="GO" id="GO:0016192">
    <property type="term" value="P:vesicle-mediated transport"/>
    <property type="evidence" value="ECO:0007669"/>
    <property type="project" value="InterPro"/>
</dbReference>
<proteinExistence type="inferred from homology"/>
<comment type="similarity">
    <text evidence="2">Belongs to the adaptor complexes small subunit family.</text>
</comment>
<dbReference type="PANTHER" id="PTHR10281:SF4">
    <property type="entry name" value="NEUFERRICIN"/>
    <property type="match status" value="1"/>
</dbReference>
<evidence type="ECO:0000313" key="9">
    <source>
        <dbReference type="EMBL" id="CAD0196931.1"/>
    </source>
</evidence>
<evidence type="ECO:0000256" key="4">
    <source>
        <dbReference type="ARBA" id="ARBA00022927"/>
    </source>
</evidence>
<evidence type="ECO:0000256" key="6">
    <source>
        <dbReference type="ARBA" id="ARBA00038357"/>
    </source>
</evidence>
<dbReference type="GO" id="GO:0012505">
    <property type="term" value="C:endomembrane system"/>
    <property type="evidence" value="ECO:0007669"/>
    <property type="project" value="UniProtKB-SubCell"/>
</dbReference>